<comment type="similarity">
    <text evidence="1 5">Belongs to the peptidase S8 family.</text>
</comment>
<dbReference type="AlphaFoldDB" id="A0A1Y1X3K0"/>
<dbReference type="Proteomes" id="UP000193944">
    <property type="component" value="Unassembled WGS sequence"/>
</dbReference>
<dbReference type="EMBL" id="MCFG01000151">
    <property type="protein sequence ID" value="ORX80245.1"/>
    <property type="molecule type" value="Genomic_DNA"/>
</dbReference>
<dbReference type="InterPro" id="IPR050131">
    <property type="entry name" value="Peptidase_S8_subtilisin-like"/>
</dbReference>
<evidence type="ECO:0000313" key="10">
    <source>
        <dbReference type="Proteomes" id="UP000193944"/>
    </source>
</evidence>
<evidence type="ECO:0000256" key="3">
    <source>
        <dbReference type="ARBA" id="ARBA00022801"/>
    </source>
</evidence>
<evidence type="ECO:0000256" key="6">
    <source>
        <dbReference type="SAM" id="MobiDB-lite"/>
    </source>
</evidence>
<feature type="chain" id="PRO_5012259987" evidence="7">
    <location>
        <begin position="23"/>
        <end position="881"/>
    </location>
</feature>
<feature type="signal peptide" evidence="7">
    <location>
        <begin position="1"/>
        <end position="22"/>
    </location>
</feature>
<dbReference type="InterPro" id="IPR000209">
    <property type="entry name" value="Peptidase_S8/S53_dom"/>
</dbReference>
<evidence type="ECO:0000256" key="7">
    <source>
        <dbReference type="SAM" id="SignalP"/>
    </source>
</evidence>
<evidence type="ECO:0000256" key="5">
    <source>
        <dbReference type="PROSITE-ProRule" id="PRU01240"/>
    </source>
</evidence>
<dbReference type="Pfam" id="PF00082">
    <property type="entry name" value="Peptidase_S8"/>
    <property type="match status" value="1"/>
</dbReference>
<keyword evidence="10" id="KW-1185">Reference proteome</keyword>
<dbReference type="PRINTS" id="PR00723">
    <property type="entry name" value="SUBTILISIN"/>
</dbReference>
<keyword evidence="4 5" id="KW-0720">Serine protease</keyword>
<dbReference type="GO" id="GO:0006508">
    <property type="term" value="P:proteolysis"/>
    <property type="evidence" value="ECO:0007669"/>
    <property type="project" value="UniProtKB-KW"/>
</dbReference>
<feature type="compositionally biased region" description="Low complexity" evidence="6">
    <location>
        <begin position="664"/>
        <end position="684"/>
    </location>
</feature>
<gene>
    <name evidence="9" type="ORF">BCR32DRAFT_245765</name>
</gene>
<name>A0A1Y1X3K0_9FUNG</name>
<feature type="active site" description="Charge relay system" evidence="5">
    <location>
        <position position="270"/>
    </location>
</feature>
<keyword evidence="7" id="KW-0732">Signal</keyword>
<dbReference type="PANTHER" id="PTHR43806">
    <property type="entry name" value="PEPTIDASE S8"/>
    <property type="match status" value="1"/>
</dbReference>
<sequence>MKSFQFIFIAFFAFNAFITAWAENAYYVVSVKRDENDKNFDNESEETRIKIVELVNERMNDIYNIIEDNIESYRLENGEMDEKLNEINEFNSSSLKKRQFNKPFKYAFKNHNRPKYDLQNIIKNKKRSLDSNYSDSNIEYVSNDSNLVSYICPILNYYAIRAYLSNSIVEKVLNLNNIKRCEKASRVENSNVIHRNIVKLKDLFKHMIKEETKWKGVSVQEQTTFNKHNFFAHLSLLSQSKFYKENTGSYDNNYYYPESAGQGINIYLIDSGIDRSFKENYDTYEGTPYERTITCDTVITDGKSHPRTGDEQNFCEIYDYIGSNLYHGVAVSSVAAGTIFGAAKKANIHMIATDYLNYDTLAALDFIRENGTPHKTVINYSRGGWSKFNEDLQNKINELTEEGYIIFAAVGNDSQDACSPSQYTQNIKYLAAYDNVIVIGATENTFDSDINNGFKVATYSDYGKCIDFYAPGQALFPYRDKKRYVVNDQLVDVTYGTSISSALVAGVAATIMSDNEDIEYNYEIMYNTLLELSIKDVLTGFRSFETPNRLINNGKRLVFSPTNEYHGCGRNSPVKSCSQGCCSKYGTCIDPSDDQYDLCYIGRDCQLEFGECHELPATSFIPEPEPTLYVDPPVTRPKIYTKNLPTDTNYPPVYSRKNSTTSSKTLRNTSKTLRTSSKTLRTSSKTLRISSKTLSTSSKTLRISSKTLRTSSKTLRISSKTLRISSKTLRISSKTLRNTSKTLRTSSKTLRISSKTPRISSKTLQYSKTLSNYFNKDQAYKTIQFPYKTVPTSNAIQISSKTIPFPSKTVPTTITITTTATTIVPSTEEPNNIDYYCEQNDWECKSEQSSLCYLKLSECWQNQDQYIECEKINEQCSNIWN</sequence>
<reference evidence="9 10" key="1">
    <citation type="submission" date="2016-08" db="EMBL/GenBank/DDBJ databases">
        <title>A Parts List for Fungal Cellulosomes Revealed by Comparative Genomics.</title>
        <authorList>
            <consortium name="DOE Joint Genome Institute"/>
            <person name="Haitjema C.H."/>
            <person name="Gilmore S.P."/>
            <person name="Henske J.K."/>
            <person name="Solomon K.V."/>
            <person name="De Groot R."/>
            <person name="Kuo A."/>
            <person name="Mondo S.J."/>
            <person name="Salamov A.A."/>
            <person name="Labutti K."/>
            <person name="Zhao Z."/>
            <person name="Chiniquy J."/>
            <person name="Barry K."/>
            <person name="Brewer H.M."/>
            <person name="Purvine S.O."/>
            <person name="Wright A.T."/>
            <person name="Boxma B."/>
            <person name="Van Alen T."/>
            <person name="Hackstein J.H."/>
            <person name="Baker S.E."/>
            <person name="Grigoriev I.V."/>
            <person name="O'Malley M.A."/>
        </authorList>
    </citation>
    <scope>NUCLEOTIDE SEQUENCE [LARGE SCALE GENOMIC DNA]</scope>
    <source>
        <strain evidence="9 10">S4</strain>
    </source>
</reference>
<evidence type="ECO:0000259" key="8">
    <source>
        <dbReference type="Pfam" id="PF00082"/>
    </source>
</evidence>
<dbReference type="GO" id="GO:0004252">
    <property type="term" value="F:serine-type endopeptidase activity"/>
    <property type="evidence" value="ECO:0007669"/>
    <property type="project" value="UniProtKB-UniRule"/>
</dbReference>
<feature type="domain" description="Peptidase S8/S53" evidence="8">
    <location>
        <begin position="261"/>
        <end position="517"/>
    </location>
</feature>
<feature type="region of interest" description="Disordered" evidence="6">
    <location>
        <begin position="640"/>
        <end position="684"/>
    </location>
</feature>
<feature type="active site" description="Charge relay system" evidence="5">
    <location>
        <position position="498"/>
    </location>
</feature>
<feature type="active site" description="Charge relay system" evidence="5">
    <location>
        <position position="327"/>
    </location>
</feature>
<keyword evidence="2 5" id="KW-0645">Protease</keyword>
<comment type="caution">
    <text evidence="9">The sequence shown here is derived from an EMBL/GenBank/DDBJ whole genome shotgun (WGS) entry which is preliminary data.</text>
</comment>
<dbReference type="PANTHER" id="PTHR43806:SF11">
    <property type="entry name" value="CEREVISIN-RELATED"/>
    <property type="match status" value="1"/>
</dbReference>
<dbReference type="OrthoDB" id="19448at2759"/>
<dbReference type="GO" id="GO:0005615">
    <property type="term" value="C:extracellular space"/>
    <property type="evidence" value="ECO:0007669"/>
    <property type="project" value="TreeGrafter"/>
</dbReference>
<dbReference type="PROSITE" id="PS51892">
    <property type="entry name" value="SUBTILASE"/>
    <property type="match status" value="1"/>
</dbReference>
<dbReference type="InterPro" id="IPR015500">
    <property type="entry name" value="Peptidase_S8_subtilisin-rel"/>
</dbReference>
<dbReference type="InterPro" id="IPR036852">
    <property type="entry name" value="Peptidase_S8/S53_dom_sf"/>
</dbReference>
<proteinExistence type="inferred from homology"/>
<organism evidence="9 10">
    <name type="scientific">Anaeromyces robustus</name>
    <dbReference type="NCBI Taxonomy" id="1754192"/>
    <lineage>
        <taxon>Eukaryota</taxon>
        <taxon>Fungi</taxon>
        <taxon>Fungi incertae sedis</taxon>
        <taxon>Chytridiomycota</taxon>
        <taxon>Chytridiomycota incertae sedis</taxon>
        <taxon>Neocallimastigomycetes</taxon>
        <taxon>Neocallimastigales</taxon>
        <taxon>Neocallimastigaceae</taxon>
        <taxon>Anaeromyces</taxon>
    </lineage>
</organism>
<reference evidence="9 10" key="2">
    <citation type="submission" date="2016-08" db="EMBL/GenBank/DDBJ databases">
        <title>Pervasive Adenine N6-methylation of Active Genes in Fungi.</title>
        <authorList>
            <consortium name="DOE Joint Genome Institute"/>
            <person name="Mondo S.J."/>
            <person name="Dannebaum R.O."/>
            <person name="Kuo R.C."/>
            <person name="Labutti K."/>
            <person name="Haridas S."/>
            <person name="Kuo A."/>
            <person name="Salamov A."/>
            <person name="Ahrendt S.R."/>
            <person name="Lipzen A."/>
            <person name="Sullivan W."/>
            <person name="Andreopoulos W.B."/>
            <person name="Clum A."/>
            <person name="Lindquist E."/>
            <person name="Daum C."/>
            <person name="Ramamoorthy G.K."/>
            <person name="Gryganskyi A."/>
            <person name="Culley D."/>
            <person name="Magnuson J.K."/>
            <person name="James T.Y."/>
            <person name="O'Malley M.A."/>
            <person name="Stajich J.E."/>
            <person name="Spatafora J.W."/>
            <person name="Visel A."/>
            <person name="Grigoriev I.V."/>
        </authorList>
    </citation>
    <scope>NUCLEOTIDE SEQUENCE [LARGE SCALE GENOMIC DNA]</scope>
    <source>
        <strain evidence="9 10">S4</strain>
    </source>
</reference>
<evidence type="ECO:0000256" key="4">
    <source>
        <dbReference type="ARBA" id="ARBA00022825"/>
    </source>
</evidence>
<dbReference type="Gene3D" id="3.40.50.200">
    <property type="entry name" value="Peptidase S8/S53 domain"/>
    <property type="match status" value="1"/>
</dbReference>
<evidence type="ECO:0000256" key="1">
    <source>
        <dbReference type="ARBA" id="ARBA00011073"/>
    </source>
</evidence>
<evidence type="ECO:0000256" key="2">
    <source>
        <dbReference type="ARBA" id="ARBA00022670"/>
    </source>
</evidence>
<protein>
    <submittedName>
        <fullName evidence="9">Subtilisin-like protein</fullName>
    </submittedName>
</protein>
<evidence type="ECO:0000313" key="9">
    <source>
        <dbReference type="EMBL" id="ORX80245.1"/>
    </source>
</evidence>
<dbReference type="STRING" id="1754192.A0A1Y1X3K0"/>
<dbReference type="SUPFAM" id="SSF52743">
    <property type="entry name" value="Subtilisin-like"/>
    <property type="match status" value="1"/>
</dbReference>
<keyword evidence="3 5" id="KW-0378">Hydrolase</keyword>
<accession>A0A1Y1X3K0</accession>